<evidence type="ECO:0000256" key="7">
    <source>
        <dbReference type="ARBA" id="ARBA00023163"/>
    </source>
</evidence>
<evidence type="ECO:0000313" key="12">
    <source>
        <dbReference type="EMBL" id="KAK6925137.1"/>
    </source>
</evidence>
<keyword evidence="2" id="KW-0479">Metal-binding</keyword>
<dbReference type="Gene3D" id="4.10.1100.10">
    <property type="entry name" value="Transcription factor, SBP-box domain"/>
    <property type="match status" value="1"/>
</dbReference>
<keyword evidence="3 9" id="KW-0863">Zinc-finger</keyword>
<keyword evidence="7" id="KW-0804">Transcription</keyword>
<evidence type="ECO:0000256" key="9">
    <source>
        <dbReference type="PROSITE-ProRule" id="PRU00470"/>
    </source>
</evidence>
<comment type="subcellular location">
    <subcellularLocation>
        <location evidence="1">Nucleus</location>
    </subcellularLocation>
</comment>
<evidence type="ECO:0000256" key="2">
    <source>
        <dbReference type="ARBA" id="ARBA00022723"/>
    </source>
</evidence>
<dbReference type="GO" id="GO:0005634">
    <property type="term" value="C:nucleus"/>
    <property type="evidence" value="ECO:0007669"/>
    <property type="project" value="UniProtKB-SubCell"/>
</dbReference>
<keyword evidence="13" id="KW-1185">Reference proteome</keyword>
<organism evidence="12 13">
    <name type="scientific">Dillenia turbinata</name>
    <dbReference type="NCBI Taxonomy" id="194707"/>
    <lineage>
        <taxon>Eukaryota</taxon>
        <taxon>Viridiplantae</taxon>
        <taxon>Streptophyta</taxon>
        <taxon>Embryophyta</taxon>
        <taxon>Tracheophyta</taxon>
        <taxon>Spermatophyta</taxon>
        <taxon>Magnoliopsida</taxon>
        <taxon>eudicotyledons</taxon>
        <taxon>Gunneridae</taxon>
        <taxon>Pentapetalae</taxon>
        <taxon>Dilleniales</taxon>
        <taxon>Dilleniaceae</taxon>
        <taxon>Dillenia</taxon>
    </lineage>
</organism>
<dbReference type="PANTHER" id="PTHR31251">
    <property type="entry name" value="SQUAMOSA PROMOTER-BINDING-LIKE PROTEIN 4"/>
    <property type="match status" value="1"/>
</dbReference>
<dbReference type="EMBL" id="JBAMMX010000016">
    <property type="protein sequence ID" value="KAK6925137.1"/>
    <property type="molecule type" value="Genomic_DNA"/>
</dbReference>
<dbReference type="FunFam" id="4.10.1100.10:FF:000001">
    <property type="entry name" value="Squamosa promoter-binding-like protein 14"/>
    <property type="match status" value="1"/>
</dbReference>
<evidence type="ECO:0000256" key="4">
    <source>
        <dbReference type="ARBA" id="ARBA00022833"/>
    </source>
</evidence>
<dbReference type="AlphaFoldDB" id="A0AAN8VCZ8"/>
<feature type="domain" description="SBP-type" evidence="11">
    <location>
        <begin position="159"/>
        <end position="236"/>
    </location>
</feature>
<name>A0AAN8VCZ8_9MAGN</name>
<dbReference type="PANTHER" id="PTHR31251:SF160">
    <property type="entry name" value="SBP-TYPE DOMAIN-CONTAINING PROTEIN"/>
    <property type="match status" value="1"/>
</dbReference>
<dbReference type="Proteomes" id="UP001370490">
    <property type="component" value="Unassembled WGS sequence"/>
</dbReference>
<proteinExistence type="predicted"/>
<dbReference type="InterPro" id="IPR004333">
    <property type="entry name" value="SBP_dom"/>
</dbReference>
<comment type="caution">
    <text evidence="12">The sequence shown here is derived from an EMBL/GenBank/DDBJ whole genome shotgun (WGS) entry which is preliminary data.</text>
</comment>
<dbReference type="InterPro" id="IPR036893">
    <property type="entry name" value="SBP_sf"/>
</dbReference>
<dbReference type="PROSITE" id="PS51141">
    <property type="entry name" value="ZF_SBP"/>
    <property type="match status" value="1"/>
</dbReference>
<evidence type="ECO:0000256" key="10">
    <source>
        <dbReference type="SAM" id="MobiDB-lite"/>
    </source>
</evidence>
<sequence>MESWSFASEGKGFVSDETVYPSDVLVRNKNAFLGCELNSYSCYGNNYGVENQGYMELGFPDMFRKQVLDNPFRDTFGNSKVTMAATSTTIEDESSSKLSTSVVESNSHDSSLIDLKLGRFADHRDAHSSRPLSATTNLSLVESLVPAKRVRVSNLNSQIAFCQVHGCNKDLSSSKDYHKRHKVCEVHSKTAKVIVNGIEQRFCQQCSRFHLLAEFDDGKRSCRKRLAGHNERRRKPYLGLHSGRNGRLTQSYNGNRLLSIASTMSFICQDILPRGLSCTEKCGTGDWSLHTKNENGTKYCYQPTVSDSSGHSLSSPCGFGKPYISFHDSGFGASTRSMFQESSRYPHDLVNSDSTASLLPNNSLRFEEFTMYDSASTMSRISNSGCALSLLSSQSQSSSSHSSGFPMAHPLNVLGSQAHYGATQVSDKLIGGGSQASTSVLMSKFQTSDVSPAEGNRPSSLRLSDGSGAINFEAESGFFQGSNFPNVKDFPSSEDGQTINLLQLSSQLQQMENQRQLIRVKQESDAFCCLRIT</sequence>
<dbReference type="Pfam" id="PF03110">
    <property type="entry name" value="SBP"/>
    <property type="match status" value="1"/>
</dbReference>
<feature type="region of interest" description="Disordered" evidence="10">
    <location>
        <begin position="447"/>
        <end position="466"/>
    </location>
</feature>
<evidence type="ECO:0000256" key="5">
    <source>
        <dbReference type="ARBA" id="ARBA00023015"/>
    </source>
</evidence>
<evidence type="ECO:0000256" key="3">
    <source>
        <dbReference type="ARBA" id="ARBA00022771"/>
    </source>
</evidence>
<evidence type="ECO:0000256" key="1">
    <source>
        <dbReference type="ARBA" id="ARBA00004123"/>
    </source>
</evidence>
<evidence type="ECO:0000313" key="13">
    <source>
        <dbReference type="Proteomes" id="UP001370490"/>
    </source>
</evidence>
<protein>
    <submittedName>
        <fullName evidence="12">SBP domain</fullName>
    </submittedName>
</protein>
<evidence type="ECO:0000256" key="8">
    <source>
        <dbReference type="ARBA" id="ARBA00023242"/>
    </source>
</evidence>
<evidence type="ECO:0000259" key="11">
    <source>
        <dbReference type="PROSITE" id="PS51141"/>
    </source>
</evidence>
<dbReference type="InterPro" id="IPR044817">
    <property type="entry name" value="SBP-like"/>
</dbReference>
<accession>A0AAN8VCZ8</accession>
<keyword evidence="8" id="KW-0539">Nucleus</keyword>
<keyword evidence="6" id="KW-0238">DNA-binding</keyword>
<gene>
    <name evidence="12" type="ORF">RJ641_009463</name>
</gene>
<dbReference type="GO" id="GO:0003677">
    <property type="term" value="F:DNA binding"/>
    <property type="evidence" value="ECO:0007669"/>
    <property type="project" value="UniProtKB-KW"/>
</dbReference>
<evidence type="ECO:0000256" key="6">
    <source>
        <dbReference type="ARBA" id="ARBA00023125"/>
    </source>
</evidence>
<dbReference type="SUPFAM" id="SSF103612">
    <property type="entry name" value="SBT domain"/>
    <property type="match status" value="1"/>
</dbReference>
<keyword evidence="4" id="KW-0862">Zinc</keyword>
<keyword evidence="5" id="KW-0805">Transcription regulation</keyword>
<reference evidence="12 13" key="1">
    <citation type="submission" date="2023-12" db="EMBL/GenBank/DDBJ databases">
        <title>A high-quality genome assembly for Dillenia turbinata (Dilleniales).</title>
        <authorList>
            <person name="Chanderbali A."/>
        </authorList>
    </citation>
    <scope>NUCLEOTIDE SEQUENCE [LARGE SCALE GENOMIC DNA]</scope>
    <source>
        <strain evidence="12">LSX21</strain>
        <tissue evidence="12">Leaf</tissue>
    </source>
</reference>
<dbReference type="GO" id="GO:0008270">
    <property type="term" value="F:zinc ion binding"/>
    <property type="evidence" value="ECO:0007669"/>
    <property type="project" value="UniProtKB-KW"/>
</dbReference>